<evidence type="ECO:0008006" key="5">
    <source>
        <dbReference type="Google" id="ProtNLM"/>
    </source>
</evidence>
<keyword evidence="4" id="KW-1185">Reference proteome</keyword>
<gene>
    <name evidence="3" type="ORF">RGB73_21055</name>
</gene>
<dbReference type="PROSITE" id="PS51257">
    <property type="entry name" value="PROKAR_LIPOPROTEIN"/>
    <property type="match status" value="1"/>
</dbReference>
<keyword evidence="2" id="KW-0732">Signal</keyword>
<reference evidence="3 4" key="1">
    <citation type="submission" date="2023-09" db="EMBL/GenBank/DDBJ databases">
        <title>Complete Genome and Methylome dissection of Bacillus brevis NEB573 original source of BbsI restriction endonuclease.</title>
        <authorList>
            <person name="Fomenkov A."/>
            <person name="Roberts R.D."/>
        </authorList>
    </citation>
    <scope>NUCLEOTIDE SEQUENCE [LARGE SCALE GENOMIC DNA]</scope>
    <source>
        <strain evidence="3 4">NEB573</strain>
    </source>
</reference>
<sequence length="177" mass="19998">MNKRKMICIVSALVCGLGGCSPASEGDGTNKPNPHVAREANQQTEETNRGDRSSKIAAYLEEECKKAFSSYYVLVDFEMSDYREQSVDGKVEATFAYKVTYQNKEKDPDTVGYIKAAKETGDPHYQQLYDEYGMPKEMNFDLKAVLDETDDIALYTNVSPKGKKWEKVVMSDFILKE</sequence>
<evidence type="ECO:0000313" key="3">
    <source>
        <dbReference type="EMBL" id="WNC13187.1"/>
    </source>
</evidence>
<proteinExistence type="predicted"/>
<dbReference type="Proteomes" id="UP001256827">
    <property type="component" value="Chromosome"/>
</dbReference>
<accession>A0ABY9T024</accession>
<feature type="region of interest" description="Disordered" evidence="1">
    <location>
        <begin position="24"/>
        <end position="53"/>
    </location>
</feature>
<dbReference type="RefSeq" id="WP_310764676.1">
    <property type="nucleotide sequence ID" value="NZ_CP134050.1"/>
</dbReference>
<feature type="signal peptide" evidence="2">
    <location>
        <begin position="1"/>
        <end position="25"/>
    </location>
</feature>
<name>A0ABY9T024_BREBE</name>
<evidence type="ECO:0000256" key="2">
    <source>
        <dbReference type="SAM" id="SignalP"/>
    </source>
</evidence>
<evidence type="ECO:0000256" key="1">
    <source>
        <dbReference type="SAM" id="MobiDB-lite"/>
    </source>
</evidence>
<feature type="chain" id="PRO_5045819852" description="DUF5067 domain-containing protein" evidence="2">
    <location>
        <begin position="26"/>
        <end position="177"/>
    </location>
</feature>
<protein>
    <recommendedName>
        <fullName evidence="5">DUF5067 domain-containing protein</fullName>
    </recommendedName>
</protein>
<dbReference type="EMBL" id="CP134050">
    <property type="protein sequence ID" value="WNC13187.1"/>
    <property type="molecule type" value="Genomic_DNA"/>
</dbReference>
<evidence type="ECO:0000313" key="4">
    <source>
        <dbReference type="Proteomes" id="UP001256827"/>
    </source>
</evidence>
<organism evidence="3 4">
    <name type="scientific">Brevibacillus brevis</name>
    <name type="common">Bacillus brevis</name>
    <dbReference type="NCBI Taxonomy" id="1393"/>
    <lineage>
        <taxon>Bacteria</taxon>
        <taxon>Bacillati</taxon>
        <taxon>Bacillota</taxon>
        <taxon>Bacilli</taxon>
        <taxon>Bacillales</taxon>
        <taxon>Paenibacillaceae</taxon>
        <taxon>Brevibacillus</taxon>
    </lineage>
</organism>